<protein>
    <submittedName>
        <fullName evidence="1">Putative ovule protein</fullName>
    </submittedName>
</protein>
<proteinExistence type="predicted"/>
<accession>A0A0V0HCC3</accession>
<dbReference type="AlphaFoldDB" id="A0A0V0HCC3"/>
<name>A0A0V0HCC3_SOLCH</name>
<evidence type="ECO:0000313" key="1">
    <source>
        <dbReference type="EMBL" id="JAP18078.1"/>
    </source>
</evidence>
<organism evidence="1">
    <name type="scientific">Solanum chacoense</name>
    <name type="common">Chaco potato</name>
    <dbReference type="NCBI Taxonomy" id="4108"/>
    <lineage>
        <taxon>Eukaryota</taxon>
        <taxon>Viridiplantae</taxon>
        <taxon>Streptophyta</taxon>
        <taxon>Embryophyta</taxon>
        <taxon>Tracheophyta</taxon>
        <taxon>Spermatophyta</taxon>
        <taxon>Magnoliopsida</taxon>
        <taxon>eudicotyledons</taxon>
        <taxon>Gunneridae</taxon>
        <taxon>Pentapetalae</taxon>
        <taxon>asterids</taxon>
        <taxon>lamiids</taxon>
        <taxon>Solanales</taxon>
        <taxon>Solanaceae</taxon>
        <taxon>Solanoideae</taxon>
        <taxon>Solaneae</taxon>
        <taxon>Solanum</taxon>
    </lineage>
</organism>
<sequence>MTTPLHVVVFPFMSKGHTIPIFDLARFLTFVAKFASPSSPLLQIVHSSLIPFPTPTSISSKSLFLKTYKEFLQVWKALINFHPCPFLLLLPMPLN</sequence>
<dbReference type="SUPFAM" id="SSF53756">
    <property type="entry name" value="UDP-Glycosyltransferase/glycogen phosphorylase"/>
    <property type="match status" value="1"/>
</dbReference>
<dbReference type="EMBL" id="GEDG01021722">
    <property type="protein sequence ID" value="JAP18078.1"/>
    <property type="molecule type" value="Transcribed_RNA"/>
</dbReference>
<dbReference type="Gene3D" id="3.40.50.2000">
    <property type="entry name" value="Glycogen Phosphorylase B"/>
    <property type="match status" value="1"/>
</dbReference>
<reference evidence="1" key="1">
    <citation type="submission" date="2015-12" db="EMBL/GenBank/DDBJ databases">
        <title>Gene expression during late stages of embryo sac development: a critical building block for successful pollen-pistil interactions.</title>
        <authorList>
            <person name="Liu Y."/>
            <person name="Joly V."/>
            <person name="Sabar M."/>
            <person name="Matton D.P."/>
        </authorList>
    </citation>
    <scope>NUCLEOTIDE SEQUENCE</scope>
</reference>